<dbReference type="EMBL" id="HBFB01033838">
    <property type="protein sequence ID" value="CAD8694797.1"/>
    <property type="molecule type" value="Transcribed_RNA"/>
</dbReference>
<proteinExistence type="predicted"/>
<dbReference type="Gene3D" id="3.30.110.20">
    <property type="entry name" value="Alba-like domain"/>
    <property type="match status" value="1"/>
</dbReference>
<protein>
    <recommendedName>
        <fullName evidence="1">DNA/RNA-binding protein Alba-like domain-containing protein</fullName>
    </recommendedName>
</protein>
<dbReference type="SUPFAM" id="SSF82704">
    <property type="entry name" value="AlbA-like"/>
    <property type="match status" value="1"/>
</dbReference>
<gene>
    <name evidence="2" type="ORF">CLEI1391_LOCUS18980</name>
</gene>
<dbReference type="Pfam" id="PF01918">
    <property type="entry name" value="Alba"/>
    <property type="match status" value="1"/>
</dbReference>
<accession>A0A7S0X082</accession>
<evidence type="ECO:0000313" key="2">
    <source>
        <dbReference type="EMBL" id="CAD8694797.1"/>
    </source>
</evidence>
<dbReference type="GO" id="GO:0003723">
    <property type="term" value="F:RNA binding"/>
    <property type="evidence" value="ECO:0007669"/>
    <property type="project" value="TreeGrafter"/>
</dbReference>
<dbReference type="InterPro" id="IPR036882">
    <property type="entry name" value="Alba-like_dom_sf"/>
</dbReference>
<dbReference type="InterPro" id="IPR014560">
    <property type="entry name" value="UCP030333_Alba"/>
</dbReference>
<evidence type="ECO:0000259" key="1">
    <source>
        <dbReference type="Pfam" id="PF01918"/>
    </source>
</evidence>
<dbReference type="PANTHER" id="PTHR31947">
    <property type="entry name" value="DNA/RNA-BINDING PROTEIN ALBA 3"/>
    <property type="match status" value="1"/>
</dbReference>
<feature type="domain" description="DNA/RNA-binding protein Alba-like" evidence="1">
    <location>
        <begin position="12"/>
        <end position="62"/>
    </location>
</feature>
<dbReference type="InterPro" id="IPR002775">
    <property type="entry name" value="DNA/RNA-bd_Alba-like"/>
</dbReference>
<dbReference type="PIRSF" id="PIRSF030333">
    <property type="entry name" value="UCP030333_Alba"/>
    <property type="match status" value="1"/>
</dbReference>
<organism evidence="2">
    <name type="scientific">Chlamydomonas leiostraca</name>
    <dbReference type="NCBI Taxonomy" id="1034604"/>
    <lineage>
        <taxon>Eukaryota</taxon>
        <taxon>Viridiplantae</taxon>
        <taxon>Chlorophyta</taxon>
        <taxon>core chlorophytes</taxon>
        <taxon>Chlorophyceae</taxon>
        <taxon>CS clade</taxon>
        <taxon>Chlamydomonadales</taxon>
        <taxon>Chlamydomonadaceae</taxon>
        <taxon>Chlamydomonas</taxon>
    </lineage>
</organism>
<reference evidence="2" key="1">
    <citation type="submission" date="2021-01" db="EMBL/GenBank/DDBJ databases">
        <authorList>
            <person name="Corre E."/>
            <person name="Pelletier E."/>
            <person name="Niang G."/>
            <person name="Scheremetjew M."/>
            <person name="Finn R."/>
            <person name="Kale V."/>
            <person name="Holt S."/>
            <person name="Cochrane G."/>
            <person name="Meng A."/>
            <person name="Brown T."/>
            <person name="Cohen L."/>
        </authorList>
    </citation>
    <scope>NUCLEOTIDE SEQUENCE</scope>
    <source>
        <strain evidence="2">SAG 11-49</strain>
    </source>
</reference>
<sequence length="114" mass="12635">MAEAAPRHPGRIQVSNKKPLFFYVSLGKRLLAEHGEIQLSALGYAVSTMVTVAELLKKDKLAVERKLTTSLEPYTDDGKARAVHKPKLEILLGKSDDFDKIMEEQAAAKAKEDK</sequence>
<dbReference type="PANTHER" id="PTHR31947:SF36">
    <property type="entry name" value="DNA_RNA-BINDING PROTEIN ALBA-LIKE DOMAIN-CONTAINING PROTEIN"/>
    <property type="match status" value="1"/>
</dbReference>
<name>A0A7S0X082_9CHLO</name>
<dbReference type="AlphaFoldDB" id="A0A7S0X082"/>
<dbReference type="GO" id="GO:0005634">
    <property type="term" value="C:nucleus"/>
    <property type="evidence" value="ECO:0007669"/>
    <property type="project" value="TreeGrafter"/>
</dbReference>